<name>G8YSR7_PICSO</name>
<dbReference type="PRINTS" id="PR00465">
    <property type="entry name" value="EP450IV"/>
</dbReference>
<keyword evidence="4 5" id="KW-0408">Iron</keyword>
<dbReference type="PANTHER" id="PTHR24305">
    <property type="entry name" value="CYTOCHROME P450"/>
    <property type="match status" value="1"/>
</dbReference>
<evidence type="ECO:0000256" key="6">
    <source>
        <dbReference type="SAM" id="Phobius"/>
    </source>
</evidence>
<reference evidence="8" key="1">
    <citation type="submission" date="2011-10" db="EMBL/GenBank/DDBJ databases">
        <authorList>
            <person name="Genoscope - CEA"/>
        </authorList>
    </citation>
    <scope>NUCLEOTIDE SEQUENCE</scope>
    <source>
        <strain evidence="8">CBS 7064</strain>
    </source>
</reference>
<feature type="transmembrane region" description="Helical" evidence="6">
    <location>
        <begin position="15"/>
        <end position="40"/>
    </location>
</feature>
<evidence type="ECO:0000256" key="1">
    <source>
        <dbReference type="ARBA" id="ARBA00001971"/>
    </source>
</evidence>
<dbReference type="eggNOG" id="KOG0157">
    <property type="taxonomic scope" value="Eukaryota"/>
</dbReference>
<evidence type="ECO:0000256" key="3">
    <source>
        <dbReference type="ARBA" id="ARBA00022723"/>
    </source>
</evidence>
<dbReference type="Proteomes" id="UP000005222">
    <property type="component" value="Chromosome B"/>
</dbReference>
<keyword evidence="9" id="KW-1185">Reference proteome</keyword>
<dbReference type="Gene3D" id="1.10.630.10">
    <property type="entry name" value="Cytochrome P450"/>
    <property type="match status" value="1"/>
</dbReference>
<evidence type="ECO:0000256" key="4">
    <source>
        <dbReference type="ARBA" id="ARBA00023004"/>
    </source>
</evidence>
<keyword evidence="3 5" id="KW-0479">Metal-binding</keyword>
<dbReference type="STRING" id="559304.G8YSR7"/>
<feature type="binding site" description="axial binding residue" evidence="5">
    <location>
        <position position="443"/>
    </location>
    <ligand>
        <name>heme</name>
        <dbReference type="ChEBI" id="CHEBI:30413"/>
    </ligand>
    <ligandPart>
        <name>Fe</name>
        <dbReference type="ChEBI" id="CHEBI:18248"/>
    </ligandPart>
</feature>
<dbReference type="OMA" id="FFGSRWN"/>
<dbReference type="Proteomes" id="UP000005222">
    <property type="component" value="Chromosome A"/>
</dbReference>
<dbReference type="InterPro" id="IPR001128">
    <property type="entry name" value="Cyt_P450"/>
</dbReference>
<sequence>MLESLSSKLQQEQTLYVFTFFLVALIIIKISTIVFPPLYFPRNIPTIPFYVSFLGAYTDLDQKQIYNRYLRAKLEKYGAVKIYFASRWNILVTKPKYLAEVFRYEDIYAKSGNQIKAPYAVLSEYTGDNVISAHGQNWKKYREVITQGIQFPDSSHVHRNTEKFLAILKEEVENGTGTISVSDIIQKWSLANIGQCMLGTDFKTLDRDQYNLHAKLKYVKQQIFKPLYLNFPFLDKLPIPGRMRARQAVIDFRSYMALLVKSSHADADASATKSAGSMLEKARRSGYITEKQFTDNMMIIMIAGHENPQLFLTSLLYILAKYPDIQEQLRVEARKKVGNIDTELPILNSILYETLRMFPPLGQIINRCTTEETLLGGHIKIPKGVYVGYNNFATGRDRTVWGPDADSFLPSRWGTTSKEVMSNYSTAKSSCRFVAFHGRKRACLGEKFALFEARVAVLAIVSTYKIYLDSSWNEKLTPAGPISPLGLKIKFESINKA</sequence>
<gene>
    <name evidence="8" type="primary">Piso0_000576</name>
    <name evidence="7" type="ORF">GNLVRS01_PISO0A12386g</name>
    <name evidence="8" type="ORF">GNLVRS01_PISO0B12453g</name>
</gene>
<keyword evidence="5" id="KW-0349">Heme</keyword>
<keyword evidence="6" id="KW-1133">Transmembrane helix</keyword>
<evidence type="ECO:0000256" key="5">
    <source>
        <dbReference type="PIRSR" id="PIRSR602403-1"/>
    </source>
</evidence>
<dbReference type="AlphaFoldDB" id="G8YSR7"/>
<keyword evidence="6" id="KW-0472">Membrane</keyword>
<dbReference type="CDD" id="cd11070">
    <property type="entry name" value="CYP56-like"/>
    <property type="match status" value="1"/>
</dbReference>
<accession>G8YSR7</accession>
<dbReference type="EMBL" id="FO082058">
    <property type="protein sequence ID" value="CCE73529.1"/>
    <property type="molecule type" value="Genomic_DNA"/>
</dbReference>
<dbReference type="GO" id="GO:0004497">
    <property type="term" value="F:monooxygenase activity"/>
    <property type="evidence" value="ECO:0007669"/>
    <property type="project" value="InterPro"/>
</dbReference>
<dbReference type="InterPro" id="IPR050121">
    <property type="entry name" value="Cytochrome_P450_monoxygenase"/>
</dbReference>
<evidence type="ECO:0000313" key="9">
    <source>
        <dbReference type="Proteomes" id="UP000005222"/>
    </source>
</evidence>
<dbReference type="InterPro" id="IPR002403">
    <property type="entry name" value="Cyt_P450_E_grp-IV"/>
</dbReference>
<dbReference type="Pfam" id="PF00067">
    <property type="entry name" value="p450"/>
    <property type="match status" value="1"/>
</dbReference>
<dbReference type="InParanoid" id="G8YSR7"/>
<dbReference type="PANTHER" id="PTHR24305:SF223">
    <property type="entry name" value="CYTOCHROME P450-DIT2"/>
    <property type="match status" value="1"/>
</dbReference>
<proteinExistence type="inferred from homology"/>
<dbReference type="GO" id="GO:0016705">
    <property type="term" value="F:oxidoreductase activity, acting on paired donors, with incorporation or reduction of molecular oxygen"/>
    <property type="evidence" value="ECO:0007669"/>
    <property type="project" value="InterPro"/>
</dbReference>
<dbReference type="FunCoup" id="G8YSR7">
    <property type="interactions" value="2410"/>
</dbReference>
<evidence type="ECO:0000313" key="8">
    <source>
        <dbReference type="EMBL" id="CCE73529.1"/>
    </source>
</evidence>
<comment type="similarity">
    <text evidence="2">Belongs to the cytochrome P450 family.</text>
</comment>
<dbReference type="EMBL" id="FO082059">
    <property type="protein sequence ID" value="CCE72968.1"/>
    <property type="molecule type" value="Genomic_DNA"/>
</dbReference>
<dbReference type="SUPFAM" id="SSF48264">
    <property type="entry name" value="Cytochrome P450"/>
    <property type="match status" value="1"/>
</dbReference>
<keyword evidence="6" id="KW-0812">Transmembrane</keyword>
<reference evidence="9" key="2">
    <citation type="journal article" date="2012" name="G3 (Bethesda)">
        <title>Pichia sorbitophila, an interspecies yeast hybrid reveals early steps of genome resolution following polyploidization.</title>
        <authorList>
            <person name="Leh Louis V."/>
            <person name="Despons L."/>
            <person name="Friedrich A."/>
            <person name="Martin T."/>
            <person name="Durrens P."/>
            <person name="Casaregola S."/>
            <person name="Neuveglise C."/>
            <person name="Fairhead C."/>
            <person name="Marck C."/>
            <person name="Cruz J.A."/>
            <person name="Straub M.L."/>
            <person name="Kugler V."/>
            <person name="Sacerdot C."/>
            <person name="Uzunov Z."/>
            <person name="Thierry A."/>
            <person name="Weiss S."/>
            <person name="Bleykasten C."/>
            <person name="De Montigny J."/>
            <person name="Jacques N."/>
            <person name="Jung P."/>
            <person name="Lemaire M."/>
            <person name="Mallet S."/>
            <person name="Morel G."/>
            <person name="Richard G.F."/>
            <person name="Sarkar A."/>
            <person name="Savel G."/>
            <person name="Schacherer J."/>
            <person name="Seret M.L."/>
            <person name="Talla E."/>
            <person name="Samson G."/>
            <person name="Jubin C."/>
            <person name="Poulain J."/>
            <person name="Vacherie B."/>
            <person name="Barbe V."/>
            <person name="Pelletier E."/>
            <person name="Sherman D.J."/>
            <person name="Westhof E."/>
            <person name="Weissenbach J."/>
            <person name="Baret P.V."/>
            <person name="Wincker P."/>
            <person name="Gaillardin C."/>
            <person name="Dujon B."/>
            <person name="Souciet J.L."/>
        </authorList>
    </citation>
    <scope>NUCLEOTIDE SEQUENCE [LARGE SCALE GENOMIC DNA]</scope>
    <source>
        <strain evidence="9">ATCC MYA-4447 / BCRC 22081 / CBS 7064 / NBRC 10061 / NRRL Y-12695</strain>
    </source>
</reference>
<dbReference type="HOGENOM" id="CLU_031576_0_0_1"/>
<protein>
    <submittedName>
        <fullName evidence="8">Piso0_000576 protein</fullName>
    </submittedName>
</protein>
<dbReference type="FunFam" id="1.10.630.10:FF:000106">
    <property type="entry name" value="Cytochrome P450-DIT2"/>
    <property type="match status" value="1"/>
</dbReference>
<dbReference type="GO" id="GO:0005506">
    <property type="term" value="F:iron ion binding"/>
    <property type="evidence" value="ECO:0007669"/>
    <property type="project" value="InterPro"/>
</dbReference>
<dbReference type="InterPro" id="IPR036396">
    <property type="entry name" value="Cyt_P450_sf"/>
</dbReference>
<evidence type="ECO:0000256" key="2">
    <source>
        <dbReference type="ARBA" id="ARBA00010617"/>
    </source>
</evidence>
<dbReference type="OrthoDB" id="1470350at2759"/>
<dbReference type="GO" id="GO:0020037">
    <property type="term" value="F:heme binding"/>
    <property type="evidence" value="ECO:0007669"/>
    <property type="project" value="InterPro"/>
</dbReference>
<organism evidence="8 9">
    <name type="scientific">Pichia sorbitophila (strain ATCC MYA-4447 / BCRC 22081 / CBS 7064 / NBRC 10061 / NRRL Y-12695)</name>
    <name type="common">Hybrid yeast</name>
    <dbReference type="NCBI Taxonomy" id="559304"/>
    <lineage>
        <taxon>Eukaryota</taxon>
        <taxon>Fungi</taxon>
        <taxon>Dikarya</taxon>
        <taxon>Ascomycota</taxon>
        <taxon>Saccharomycotina</taxon>
        <taxon>Pichiomycetes</taxon>
        <taxon>Debaryomycetaceae</taxon>
        <taxon>Millerozyma</taxon>
    </lineage>
</organism>
<evidence type="ECO:0000313" key="7">
    <source>
        <dbReference type="EMBL" id="CCE72968.1"/>
    </source>
</evidence>
<comment type="cofactor">
    <cofactor evidence="1 5">
        <name>heme</name>
        <dbReference type="ChEBI" id="CHEBI:30413"/>
    </cofactor>
</comment>